<evidence type="ECO:0000313" key="3">
    <source>
        <dbReference type="Proteomes" id="UP001500909"/>
    </source>
</evidence>
<evidence type="ECO:0008006" key="4">
    <source>
        <dbReference type="Google" id="ProtNLM"/>
    </source>
</evidence>
<feature type="region of interest" description="Disordered" evidence="1">
    <location>
        <begin position="49"/>
        <end position="100"/>
    </location>
</feature>
<protein>
    <recommendedName>
        <fullName evidence="4">Transposase</fullName>
    </recommendedName>
</protein>
<feature type="compositionally biased region" description="Polar residues" evidence="1">
    <location>
        <begin position="9"/>
        <end position="21"/>
    </location>
</feature>
<name>A0ABN0ZLC9_9ACTN</name>
<feature type="compositionally biased region" description="Polar residues" evidence="1">
    <location>
        <begin position="76"/>
        <end position="89"/>
    </location>
</feature>
<dbReference type="RefSeq" id="WP_346093912.1">
    <property type="nucleotide sequence ID" value="NZ_BAAABY010000009.1"/>
</dbReference>
<feature type="region of interest" description="Disordered" evidence="1">
    <location>
        <begin position="1"/>
        <end position="28"/>
    </location>
</feature>
<reference evidence="2 3" key="1">
    <citation type="journal article" date="2019" name="Int. J. Syst. Evol. Microbiol.">
        <title>The Global Catalogue of Microorganisms (GCM) 10K type strain sequencing project: providing services to taxonomists for standard genome sequencing and annotation.</title>
        <authorList>
            <consortium name="The Broad Institute Genomics Platform"/>
            <consortium name="The Broad Institute Genome Sequencing Center for Infectious Disease"/>
            <person name="Wu L."/>
            <person name="Ma J."/>
        </authorList>
    </citation>
    <scope>NUCLEOTIDE SEQUENCE [LARGE SCALE GENOMIC DNA]</scope>
    <source>
        <strain evidence="2 3">JCM 4805</strain>
    </source>
</reference>
<feature type="compositionally biased region" description="Basic and acidic residues" evidence="1">
    <location>
        <begin position="55"/>
        <end position="72"/>
    </location>
</feature>
<gene>
    <name evidence="2" type="ORF">GCM10010361_14740</name>
</gene>
<sequence length="100" mass="11007">MNLPERALTTHQKTHNGSLTSRPEGRRRRRFASHDFLLLVATAILEAVPVRPKRVAMDRTNGDRNSERHEDGGIPDTSQPYTGNGQSDMGSGAPADDENV</sequence>
<dbReference type="EMBL" id="BAAABY010000009">
    <property type="protein sequence ID" value="GAA0451709.1"/>
    <property type="molecule type" value="Genomic_DNA"/>
</dbReference>
<keyword evidence="3" id="KW-1185">Reference proteome</keyword>
<dbReference type="Proteomes" id="UP001500909">
    <property type="component" value="Unassembled WGS sequence"/>
</dbReference>
<organism evidence="2 3">
    <name type="scientific">Streptomyces olivaceiscleroticus</name>
    <dbReference type="NCBI Taxonomy" id="68245"/>
    <lineage>
        <taxon>Bacteria</taxon>
        <taxon>Bacillati</taxon>
        <taxon>Actinomycetota</taxon>
        <taxon>Actinomycetes</taxon>
        <taxon>Kitasatosporales</taxon>
        <taxon>Streptomycetaceae</taxon>
        <taxon>Streptomyces</taxon>
    </lineage>
</organism>
<evidence type="ECO:0000313" key="2">
    <source>
        <dbReference type="EMBL" id="GAA0451709.1"/>
    </source>
</evidence>
<proteinExistence type="predicted"/>
<evidence type="ECO:0000256" key="1">
    <source>
        <dbReference type="SAM" id="MobiDB-lite"/>
    </source>
</evidence>
<accession>A0ABN0ZLC9</accession>
<comment type="caution">
    <text evidence="2">The sequence shown here is derived from an EMBL/GenBank/DDBJ whole genome shotgun (WGS) entry which is preliminary data.</text>
</comment>